<accession>A0ABS6H5V1</accession>
<evidence type="ECO:0000259" key="8">
    <source>
        <dbReference type="PROSITE" id="PS50156"/>
    </source>
</evidence>
<dbReference type="PROSITE" id="PS50156">
    <property type="entry name" value="SSD"/>
    <property type="match status" value="1"/>
</dbReference>
<evidence type="ECO:0000256" key="2">
    <source>
        <dbReference type="ARBA" id="ARBA00022475"/>
    </source>
</evidence>
<feature type="transmembrane region" description="Helical" evidence="7">
    <location>
        <begin position="923"/>
        <end position="947"/>
    </location>
</feature>
<name>A0ABS6H5V1_9PROT</name>
<feature type="domain" description="SSD" evidence="8">
    <location>
        <begin position="373"/>
        <end position="499"/>
    </location>
</feature>
<keyword evidence="6 7" id="KW-0472">Membrane</keyword>
<keyword evidence="5 7" id="KW-1133">Transmembrane helix</keyword>
<feature type="transmembrane region" description="Helical" evidence="7">
    <location>
        <begin position="968"/>
        <end position="988"/>
    </location>
</feature>
<feature type="transmembrane region" description="Helical" evidence="7">
    <location>
        <begin position="397"/>
        <end position="416"/>
    </location>
</feature>
<protein>
    <recommendedName>
        <fullName evidence="7">Efflux pump membrane transporter</fullName>
    </recommendedName>
</protein>
<keyword evidence="1 7" id="KW-0813">Transport</keyword>
<evidence type="ECO:0000256" key="6">
    <source>
        <dbReference type="ARBA" id="ARBA00023136"/>
    </source>
</evidence>
<dbReference type="InterPro" id="IPR004764">
    <property type="entry name" value="MdtF-like"/>
</dbReference>
<dbReference type="NCBIfam" id="TIGR00915">
    <property type="entry name" value="2A0602"/>
    <property type="match status" value="1"/>
</dbReference>
<feature type="transmembrane region" description="Helical" evidence="7">
    <location>
        <begin position="12"/>
        <end position="31"/>
    </location>
</feature>
<dbReference type="RefSeq" id="WP_216873036.1">
    <property type="nucleotide sequence ID" value="NZ_JAERQM010000001.1"/>
</dbReference>
<keyword evidence="2" id="KW-1003">Cell membrane</keyword>
<evidence type="ECO:0000256" key="1">
    <source>
        <dbReference type="ARBA" id="ARBA00022448"/>
    </source>
</evidence>
<evidence type="ECO:0000313" key="10">
    <source>
        <dbReference type="Proteomes" id="UP000689967"/>
    </source>
</evidence>
<dbReference type="PANTHER" id="PTHR32063:SF76">
    <property type="entry name" value="EFFLUX PUMP MEMBRANE TRANSPORTER"/>
    <property type="match status" value="1"/>
</dbReference>
<gene>
    <name evidence="9" type="ORF">JJQ90_03440</name>
</gene>
<feature type="transmembrane region" description="Helical" evidence="7">
    <location>
        <begin position="446"/>
        <end position="466"/>
    </location>
</feature>
<feature type="transmembrane region" description="Helical" evidence="7">
    <location>
        <begin position="369"/>
        <end position="391"/>
    </location>
</feature>
<dbReference type="Pfam" id="PF00873">
    <property type="entry name" value="ACR_tran"/>
    <property type="match status" value="1"/>
</dbReference>
<organism evidence="9 10">
    <name type="scientific">Falsiroseomonas oleicola</name>
    <dbReference type="NCBI Taxonomy" id="2801474"/>
    <lineage>
        <taxon>Bacteria</taxon>
        <taxon>Pseudomonadati</taxon>
        <taxon>Pseudomonadota</taxon>
        <taxon>Alphaproteobacteria</taxon>
        <taxon>Acetobacterales</taxon>
        <taxon>Roseomonadaceae</taxon>
        <taxon>Falsiroseomonas</taxon>
    </lineage>
</organism>
<keyword evidence="3 7" id="KW-0997">Cell inner membrane</keyword>
<evidence type="ECO:0000256" key="4">
    <source>
        <dbReference type="ARBA" id="ARBA00022692"/>
    </source>
</evidence>
<evidence type="ECO:0000256" key="5">
    <source>
        <dbReference type="ARBA" id="ARBA00022989"/>
    </source>
</evidence>
<feature type="transmembrane region" description="Helical" evidence="7">
    <location>
        <begin position="525"/>
        <end position="555"/>
    </location>
</feature>
<keyword evidence="4 7" id="KW-0812">Transmembrane</keyword>
<sequence>MISSLFISRPRLAAAISIVILLAGAIAYLFLPVQQYPRIAPPSVSISANYPGANAQVIADTVGAPLESAVNGVEGMIYMSSNSSNAGQYTLTVTFEVGTDADIAQVNVQNRVQLASSSLPSQVVQQGVTVRAQSPDFLLAIAFHTAEGSALNPLEVSNHASTLVADAMSRIEGVGEARSLGTADYAMRIWLDPHRMAVLGLTPDDVAAAIARQNVQASLGQAGGAPAPAGQQDQYTILAEGRLPDAAAFGEIIIRAGADGAILRIRDIARTELGAQSYMAGASFRGQPATMMTISQSPGANALDTADAVRAELERLARDFPQGMEYAVIYDATAFVRATVREILVTLAMTFVIVVLVTYVFLRSWRATLIPALTIPVSLIGTLAVLLAAGFSANTVSLLALILAIGLVVDDAILVVENVERILEETPEITAAEAAHRAMAQVSTPIITTTLVLLAVFVPTAFLPGINGQLYRQFAITISSALVLSSVVALTLAPALAASLLHRSPPGRGPLAAFARGLDWLRDRYVVAVGWLVARGVVALGAVLLSMAGAVYLFMALPSTLVPNEDQGAVFVDIQLPDAASLERTQAVVAQVRDIMAETPGVRDVVMVAGFSMLQGSPRPNGGFGLAALHPWNERDAEAEGLGRILGTLQQRFAAIPEAQVIAFPPPALPGAGSVGGLDFRLQAQRGQSPQELAEVTRALVAAANGHQAVGSASSSFSAEVPQIRLNLDRTRAEAFGVGVGDVFSTIGTFFGSRYVNDFTYANRVYQVVMQADAPHRATPDAVLEVHLRNAEGGMVPVRALAGIETELGPYALSRYNLALAAQINAQAAEGASTGAAIEALQEAAAEVLPEGYSYEWSGTAFQQLRAGAQLPVILAVALAFAYLFLLAQYESWTLPLPILLSLAVAGLGATATLTLVGLENSLYAQIGLVLLIALASKNAILIVEFARLQRDAGKSVAEAASIAAAQRFRAVLMTAISFIIGVLPLALSSGAGAGARSAIGFTVLGGMVAATSLGLLVIPALYAVVQRLAEGAAARFGGKA</sequence>
<reference evidence="9 10" key="1">
    <citation type="submission" date="2021-01" db="EMBL/GenBank/DDBJ databases">
        <title>Roseomonas sp. nov, a bacterium isolated from an oil production mixture in Yumen Oilfield.</title>
        <authorList>
            <person name="Wu D."/>
        </authorList>
    </citation>
    <scope>NUCLEOTIDE SEQUENCE [LARGE SCALE GENOMIC DNA]</scope>
    <source>
        <strain evidence="9 10">ROY-5-3</strain>
    </source>
</reference>
<dbReference type="Proteomes" id="UP000689967">
    <property type="component" value="Unassembled WGS sequence"/>
</dbReference>
<dbReference type="PANTHER" id="PTHR32063">
    <property type="match status" value="1"/>
</dbReference>
<comment type="similarity">
    <text evidence="7">Belongs to the resistance-nodulation-cell division (RND) (TC 2.A.6) family.</text>
</comment>
<dbReference type="InterPro" id="IPR001036">
    <property type="entry name" value="Acrflvin-R"/>
</dbReference>
<feature type="transmembrane region" description="Helical" evidence="7">
    <location>
        <begin position="895"/>
        <end position="917"/>
    </location>
</feature>
<feature type="transmembrane region" description="Helical" evidence="7">
    <location>
        <begin position="343"/>
        <end position="362"/>
    </location>
</feature>
<dbReference type="InterPro" id="IPR000731">
    <property type="entry name" value="SSD"/>
</dbReference>
<evidence type="ECO:0000256" key="3">
    <source>
        <dbReference type="ARBA" id="ARBA00022519"/>
    </source>
</evidence>
<feature type="transmembrane region" description="Helical" evidence="7">
    <location>
        <begin position="869"/>
        <end position="888"/>
    </location>
</feature>
<comment type="subcellular location">
    <subcellularLocation>
        <location evidence="7">Cell inner membrane</location>
        <topology evidence="7">Multi-pass membrane protein</topology>
    </subcellularLocation>
</comment>
<evidence type="ECO:0000256" key="7">
    <source>
        <dbReference type="RuleBase" id="RU364070"/>
    </source>
</evidence>
<comment type="caution">
    <text evidence="9">The sequence shown here is derived from an EMBL/GenBank/DDBJ whole genome shotgun (WGS) entry which is preliminary data.</text>
</comment>
<feature type="transmembrane region" description="Helical" evidence="7">
    <location>
        <begin position="478"/>
        <end position="501"/>
    </location>
</feature>
<feature type="transmembrane region" description="Helical" evidence="7">
    <location>
        <begin position="1000"/>
        <end position="1026"/>
    </location>
</feature>
<proteinExistence type="inferred from homology"/>
<keyword evidence="10" id="KW-1185">Reference proteome</keyword>
<dbReference type="EMBL" id="JAERQM010000001">
    <property type="protein sequence ID" value="MBU8542740.1"/>
    <property type="molecule type" value="Genomic_DNA"/>
</dbReference>
<evidence type="ECO:0000313" key="9">
    <source>
        <dbReference type="EMBL" id="MBU8542740.1"/>
    </source>
</evidence>